<feature type="region of interest" description="Disordered" evidence="1">
    <location>
        <begin position="333"/>
        <end position="368"/>
    </location>
</feature>
<dbReference type="Proteomes" id="UP000501690">
    <property type="component" value="Linkage Group LG6"/>
</dbReference>
<evidence type="ECO:0000256" key="1">
    <source>
        <dbReference type="SAM" id="MobiDB-lite"/>
    </source>
</evidence>
<sequence length="513" mass="56557">MSAFPNGSNSNLDNLLLQTMMGRLQLRAPINNPLVTQSLEDFLFNDLDEDDADEENFEGKSELAREEAKLEKEVIKIILSGNGESLLKPNSGQAVSVRDHHICVGFQDEEASGYRVWEWHGHIMAFDEEFGYNPEYIYGNYFQWFKPRPGGASAAVADPVVKKEEEEEEEEKQENQGLRDLIETKDSADARILHRNINAASPSVTKIEFERAVYLSEGAKLQTVSVNVGDGSPNAGITVFVLLVSSELVLVCPIPIMLPQYLIPLMDMCSHDNFVNILGMTFSESLRIEDAQKPLHDPEGNDICSESDENLCGAINKQETKVNMMCLTKSATFPTPNRIQPSSSSDEDANTSVTESLSEHSAHQTYSRSISLPVPLKLVSAMKGSREKQGGSQVKLNVKWAPDVYDPIPTLLSHTVKSNKKQQKSRKKKPEKKNGKKGQKGNSSKGGNSKDKQFRKLSGTSGLCYKSMDSCDKVLVASAELDALDVPSADSNCGTSFLKKSVTEVHYSVAEAL</sequence>
<evidence type="ECO:0000313" key="2">
    <source>
        <dbReference type="EMBL" id="QCD97841.1"/>
    </source>
</evidence>
<protein>
    <submittedName>
        <fullName evidence="2">Uncharacterized protein</fullName>
    </submittedName>
</protein>
<dbReference type="AlphaFoldDB" id="A0A4D6MBP9"/>
<feature type="region of interest" description="Disordered" evidence="1">
    <location>
        <begin position="411"/>
        <end position="455"/>
    </location>
</feature>
<dbReference type="EMBL" id="CP039350">
    <property type="protein sequence ID" value="QCD97841.1"/>
    <property type="molecule type" value="Genomic_DNA"/>
</dbReference>
<keyword evidence="3" id="KW-1185">Reference proteome</keyword>
<organism evidence="2 3">
    <name type="scientific">Vigna unguiculata</name>
    <name type="common">Cowpea</name>
    <dbReference type="NCBI Taxonomy" id="3917"/>
    <lineage>
        <taxon>Eukaryota</taxon>
        <taxon>Viridiplantae</taxon>
        <taxon>Streptophyta</taxon>
        <taxon>Embryophyta</taxon>
        <taxon>Tracheophyta</taxon>
        <taxon>Spermatophyta</taxon>
        <taxon>Magnoliopsida</taxon>
        <taxon>eudicotyledons</taxon>
        <taxon>Gunneridae</taxon>
        <taxon>Pentapetalae</taxon>
        <taxon>rosids</taxon>
        <taxon>fabids</taxon>
        <taxon>Fabales</taxon>
        <taxon>Fabaceae</taxon>
        <taxon>Papilionoideae</taxon>
        <taxon>50 kb inversion clade</taxon>
        <taxon>NPAAA clade</taxon>
        <taxon>indigoferoid/millettioid clade</taxon>
        <taxon>Phaseoleae</taxon>
        <taxon>Vigna</taxon>
    </lineage>
</organism>
<evidence type="ECO:0000313" key="3">
    <source>
        <dbReference type="Proteomes" id="UP000501690"/>
    </source>
</evidence>
<accession>A0A4D6MBP9</accession>
<feature type="compositionally biased region" description="Basic residues" evidence="1">
    <location>
        <begin position="417"/>
        <end position="439"/>
    </location>
</feature>
<proteinExistence type="predicted"/>
<reference evidence="2 3" key="1">
    <citation type="submission" date="2019-04" db="EMBL/GenBank/DDBJ databases">
        <title>An improved genome assembly and genetic linkage map for asparagus bean, Vigna unguiculata ssp. sesquipedialis.</title>
        <authorList>
            <person name="Xia Q."/>
            <person name="Zhang R."/>
            <person name="Dong Y."/>
        </authorList>
    </citation>
    <scope>NUCLEOTIDE SEQUENCE [LARGE SCALE GENOMIC DNA]</scope>
    <source>
        <tissue evidence="2">Leaf</tissue>
    </source>
</reference>
<dbReference type="PANTHER" id="PTHR35286">
    <property type="entry name" value="EXPRESSED PROTEIN"/>
    <property type="match status" value="1"/>
</dbReference>
<dbReference type="PANTHER" id="PTHR35286:SF1">
    <property type="entry name" value="EXPRESSED PROTEIN"/>
    <property type="match status" value="1"/>
</dbReference>
<name>A0A4D6MBP9_VIGUN</name>
<gene>
    <name evidence="2" type="ORF">DEO72_LG6g2554</name>
</gene>
<feature type="compositionally biased region" description="Polar residues" evidence="1">
    <location>
        <begin position="333"/>
        <end position="356"/>
    </location>
</feature>